<dbReference type="PROSITE" id="PS51065">
    <property type="entry name" value="NHR"/>
    <property type="match status" value="1"/>
</dbReference>
<dbReference type="InterPro" id="IPR013320">
    <property type="entry name" value="ConA-like_dom_sf"/>
</dbReference>
<gene>
    <name evidence="2" type="ORF">MGAL_10B038901</name>
</gene>
<protein>
    <recommendedName>
        <fullName evidence="1">NHR domain-containing protein</fullName>
    </recommendedName>
</protein>
<dbReference type="CDD" id="cd12887">
    <property type="entry name" value="SPRY_NHR_like"/>
    <property type="match status" value="1"/>
</dbReference>
<dbReference type="Pfam" id="PF07177">
    <property type="entry name" value="Neuralized"/>
    <property type="match status" value="1"/>
</dbReference>
<dbReference type="InterPro" id="IPR006573">
    <property type="entry name" value="NHR_dom"/>
</dbReference>
<sequence>MWKFHHICGKNISLENNCTTAKQVDPTRTDGICFTNTPLVNGKVYEIQVDELGTKWDPPLMLGVTTHIPSFLTGIYWDVDLKESWILSGNSLYKNGERISSYSFNLDTVQVGDRLGLMKASDSTLHFYLNGIDLGKAFSNLPE</sequence>
<reference evidence="2" key="1">
    <citation type="submission" date="2018-11" db="EMBL/GenBank/DDBJ databases">
        <authorList>
            <person name="Alioto T."/>
            <person name="Alioto T."/>
        </authorList>
    </citation>
    <scope>NUCLEOTIDE SEQUENCE</scope>
</reference>
<comment type="caution">
    <text evidence="2">The sequence shown here is derived from an EMBL/GenBank/DDBJ whole genome shotgun (WGS) entry which is preliminary data.</text>
</comment>
<dbReference type="PANTHER" id="PTHR12429">
    <property type="entry name" value="NEURALIZED"/>
    <property type="match status" value="1"/>
</dbReference>
<organism evidence="2 3">
    <name type="scientific">Mytilus galloprovincialis</name>
    <name type="common">Mediterranean mussel</name>
    <dbReference type="NCBI Taxonomy" id="29158"/>
    <lineage>
        <taxon>Eukaryota</taxon>
        <taxon>Metazoa</taxon>
        <taxon>Spiralia</taxon>
        <taxon>Lophotrochozoa</taxon>
        <taxon>Mollusca</taxon>
        <taxon>Bivalvia</taxon>
        <taxon>Autobranchia</taxon>
        <taxon>Pteriomorphia</taxon>
        <taxon>Mytilida</taxon>
        <taxon>Mytiloidea</taxon>
        <taxon>Mytilidae</taxon>
        <taxon>Mytilinae</taxon>
        <taxon>Mytilus</taxon>
    </lineage>
</organism>
<keyword evidence="3" id="KW-1185">Reference proteome</keyword>
<dbReference type="SMART" id="SM00588">
    <property type="entry name" value="NEUZ"/>
    <property type="match status" value="1"/>
</dbReference>
<dbReference type="OrthoDB" id="6218569at2759"/>
<dbReference type="EMBL" id="UYJE01007572">
    <property type="protein sequence ID" value="VDI56124.1"/>
    <property type="molecule type" value="Genomic_DNA"/>
</dbReference>
<accession>A0A8B6FZE7</accession>
<name>A0A8B6FZE7_MYTGA</name>
<feature type="domain" description="NHR" evidence="1">
    <location>
        <begin position="1"/>
        <end position="143"/>
    </location>
</feature>
<evidence type="ECO:0000313" key="2">
    <source>
        <dbReference type="EMBL" id="VDI56124.1"/>
    </source>
</evidence>
<dbReference type="Gene3D" id="2.60.120.920">
    <property type="match status" value="1"/>
</dbReference>
<feature type="non-terminal residue" evidence="2">
    <location>
        <position position="1"/>
    </location>
</feature>
<dbReference type="PANTHER" id="PTHR12429:SF8">
    <property type="entry name" value="NEURALIZED-LIKE PROTEIN 2"/>
    <property type="match status" value="1"/>
</dbReference>
<dbReference type="InterPro" id="IPR043136">
    <property type="entry name" value="B30.2/SPRY_sf"/>
</dbReference>
<dbReference type="InterPro" id="IPR037962">
    <property type="entry name" value="Neuralized"/>
</dbReference>
<dbReference type="SUPFAM" id="SSF49899">
    <property type="entry name" value="Concanavalin A-like lectins/glucanases"/>
    <property type="match status" value="1"/>
</dbReference>
<evidence type="ECO:0000259" key="1">
    <source>
        <dbReference type="PROSITE" id="PS51065"/>
    </source>
</evidence>
<proteinExistence type="predicted"/>
<evidence type="ECO:0000313" key="3">
    <source>
        <dbReference type="Proteomes" id="UP000596742"/>
    </source>
</evidence>
<dbReference type="AlphaFoldDB" id="A0A8B6FZE7"/>
<dbReference type="Proteomes" id="UP000596742">
    <property type="component" value="Unassembled WGS sequence"/>
</dbReference>